<comment type="caution">
    <text evidence="1">The sequence shown here is derived from an EMBL/GenBank/DDBJ whole genome shotgun (WGS) entry which is preliminary data.</text>
</comment>
<gene>
    <name evidence="1" type="ORF">J2X07_000376</name>
</gene>
<reference evidence="1 2" key="1">
    <citation type="submission" date="2023-07" db="EMBL/GenBank/DDBJ databases">
        <title>Sorghum-associated microbial communities from plants grown in Nebraska, USA.</title>
        <authorList>
            <person name="Schachtman D."/>
        </authorList>
    </citation>
    <scope>NUCLEOTIDE SEQUENCE [LARGE SCALE GENOMIC DNA]</scope>
    <source>
        <strain evidence="1 2">BE211</strain>
    </source>
</reference>
<sequence length="81" mass="9434">MNYCILKRADKTEENWGDGFMGKSAEEKLWDTINFEFSEGDRITFHNTEQGVEKTYTVKCIKDNGDIELVYTSAKQYNPIQ</sequence>
<dbReference type="Proteomes" id="UP001258181">
    <property type="component" value="Unassembled WGS sequence"/>
</dbReference>
<dbReference type="RefSeq" id="WP_310255971.1">
    <property type="nucleotide sequence ID" value="NZ_JAVDWA010000001.1"/>
</dbReference>
<accession>A0ABU1TW08</accession>
<proteinExistence type="predicted"/>
<organism evidence="1 2">
    <name type="scientific">Fictibacillus barbaricus</name>
    <dbReference type="NCBI Taxonomy" id="182136"/>
    <lineage>
        <taxon>Bacteria</taxon>
        <taxon>Bacillati</taxon>
        <taxon>Bacillota</taxon>
        <taxon>Bacilli</taxon>
        <taxon>Bacillales</taxon>
        <taxon>Fictibacillaceae</taxon>
        <taxon>Fictibacillus</taxon>
    </lineage>
</organism>
<keyword evidence="2" id="KW-1185">Reference proteome</keyword>
<name>A0ABU1TW08_9BACL</name>
<evidence type="ECO:0000313" key="2">
    <source>
        <dbReference type="Proteomes" id="UP001258181"/>
    </source>
</evidence>
<evidence type="ECO:0000313" key="1">
    <source>
        <dbReference type="EMBL" id="MDR7071401.1"/>
    </source>
</evidence>
<protein>
    <submittedName>
        <fullName evidence="1">Uncharacterized protein</fullName>
    </submittedName>
</protein>
<dbReference type="EMBL" id="JAVDWA010000001">
    <property type="protein sequence ID" value="MDR7071401.1"/>
    <property type="molecule type" value="Genomic_DNA"/>
</dbReference>